<accession>A0A2A2KWJ4</accession>
<protein>
    <submittedName>
        <fullName evidence="2">Uncharacterized protein</fullName>
    </submittedName>
</protein>
<dbReference type="GO" id="GO:0016298">
    <property type="term" value="F:lipase activity"/>
    <property type="evidence" value="ECO:0007669"/>
    <property type="project" value="TreeGrafter"/>
</dbReference>
<evidence type="ECO:0000313" key="3">
    <source>
        <dbReference type="Proteomes" id="UP000218231"/>
    </source>
</evidence>
<dbReference type="PANTHER" id="PTHR32015">
    <property type="entry name" value="FASTING INDUCED LIPASE"/>
    <property type="match status" value="1"/>
</dbReference>
<name>A0A2A2KWJ4_9BILA</name>
<evidence type="ECO:0000313" key="2">
    <source>
        <dbReference type="EMBL" id="PAV78298.1"/>
    </source>
</evidence>
<dbReference type="Proteomes" id="UP000218231">
    <property type="component" value="Unassembled WGS sequence"/>
</dbReference>
<keyword evidence="3" id="KW-1185">Reference proteome</keyword>
<sequence>MMRFLILSMVFGFTVAEFHPHFYNFLVKNYGKSVADQLSRRDIGRKGSFGGGNPNSKVFPIVLVHGLGGSAGQRKKDLYKKYKSYGQPAGTVYATTFANGELLYGVQHAMLCEYIKLVRSLIVAVHDYTGQRLNVVGVSMGSPISRKAILGGRCVDTNEDLGPPLTNLVRRYVSVAGANRGALMCGNPLPFPNGICSPINGLNCNSLFIKDINNQTGYEGDRIFNIYSLTDEIVGYMNNCGERASYIAGAVDIEQNHKTHRGLITTSTEEQWKALNSQ</sequence>
<feature type="signal peptide" evidence="1">
    <location>
        <begin position="1"/>
        <end position="16"/>
    </location>
</feature>
<dbReference type="GO" id="GO:0016042">
    <property type="term" value="P:lipid catabolic process"/>
    <property type="evidence" value="ECO:0007669"/>
    <property type="project" value="InterPro"/>
</dbReference>
<dbReference type="InterPro" id="IPR002918">
    <property type="entry name" value="Lipase_EstA/Esterase_EstB"/>
</dbReference>
<dbReference type="PANTHER" id="PTHR32015:SF4">
    <property type="entry name" value="LIPASE RELATED"/>
    <property type="match status" value="1"/>
</dbReference>
<comment type="caution">
    <text evidence="2">The sequence shown here is derived from an EMBL/GenBank/DDBJ whole genome shotgun (WGS) entry which is preliminary data.</text>
</comment>
<keyword evidence="1" id="KW-0732">Signal</keyword>
<dbReference type="Gene3D" id="3.40.50.1820">
    <property type="entry name" value="alpha/beta hydrolase"/>
    <property type="match status" value="1"/>
</dbReference>
<dbReference type="STRING" id="2018661.A0A2A2KWJ4"/>
<dbReference type="AlphaFoldDB" id="A0A2A2KWJ4"/>
<reference evidence="2 3" key="1">
    <citation type="journal article" date="2017" name="Curr. Biol.">
        <title>Genome architecture and evolution of a unichromosomal asexual nematode.</title>
        <authorList>
            <person name="Fradin H."/>
            <person name="Zegar C."/>
            <person name="Gutwein M."/>
            <person name="Lucas J."/>
            <person name="Kovtun M."/>
            <person name="Corcoran D."/>
            <person name="Baugh L.R."/>
            <person name="Kiontke K."/>
            <person name="Gunsalus K."/>
            <person name="Fitch D.H."/>
            <person name="Piano F."/>
        </authorList>
    </citation>
    <scope>NUCLEOTIDE SEQUENCE [LARGE SCALE GENOMIC DNA]</scope>
    <source>
        <strain evidence="2">PF1309</strain>
    </source>
</reference>
<dbReference type="OrthoDB" id="5772885at2759"/>
<proteinExistence type="predicted"/>
<feature type="chain" id="PRO_5013308193" evidence="1">
    <location>
        <begin position="17"/>
        <end position="278"/>
    </location>
</feature>
<dbReference type="SUPFAM" id="SSF53474">
    <property type="entry name" value="alpha/beta-Hydrolases"/>
    <property type="match status" value="1"/>
</dbReference>
<organism evidence="2 3">
    <name type="scientific">Diploscapter pachys</name>
    <dbReference type="NCBI Taxonomy" id="2018661"/>
    <lineage>
        <taxon>Eukaryota</taxon>
        <taxon>Metazoa</taxon>
        <taxon>Ecdysozoa</taxon>
        <taxon>Nematoda</taxon>
        <taxon>Chromadorea</taxon>
        <taxon>Rhabditida</taxon>
        <taxon>Rhabditina</taxon>
        <taxon>Rhabditomorpha</taxon>
        <taxon>Rhabditoidea</taxon>
        <taxon>Rhabditidae</taxon>
        <taxon>Diploscapter</taxon>
    </lineage>
</organism>
<dbReference type="EMBL" id="LIAE01007581">
    <property type="protein sequence ID" value="PAV78298.1"/>
    <property type="molecule type" value="Genomic_DNA"/>
</dbReference>
<dbReference type="InterPro" id="IPR029058">
    <property type="entry name" value="AB_hydrolase_fold"/>
</dbReference>
<dbReference type="Pfam" id="PF01674">
    <property type="entry name" value="Lipase_2"/>
    <property type="match status" value="1"/>
</dbReference>
<gene>
    <name evidence="2" type="ORF">WR25_09374</name>
</gene>
<evidence type="ECO:0000256" key="1">
    <source>
        <dbReference type="SAM" id="SignalP"/>
    </source>
</evidence>